<dbReference type="Gene3D" id="3.50.50.60">
    <property type="entry name" value="FAD/NAD(P)-binding domain"/>
    <property type="match status" value="1"/>
</dbReference>
<dbReference type="PANTHER" id="PTHR42716">
    <property type="entry name" value="L-ASPARTATE OXIDASE"/>
    <property type="match status" value="1"/>
</dbReference>
<comment type="caution">
    <text evidence="1">The sequence shown here is derived from an EMBL/GenBank/DDBJ whole genome shotgun (WGS) entry which is preliminary data.</text>
</comment>
<gene>
    <name evidence="1" type="ORF">Maes01_02076</name>
</gene>
<keyword evidence="2" id="KW-1185">Reference proteome</keyword>
<evidence type="ECO:0000313" key="2">
    <source>
        <dbReference type="Proteomes" id="UP001408594"/>
    </source>
</evidence>
<evidence type="ECO:0000313" key="1">
    <source>
        <dbReference type="EMBL" id="GAA5525506.1"/>
    </source>
</evidence>
<dbReference type="Pfam" id="PF12831">
    <property type="entry name" value="FAD_oxidored"/>
    <property type="match status" value="1"/>
</dbReference>
<dbReference type="SUPFAM" id="SSF51905">
    <property type="entry name" value="FAD/NAD(P)-binding domain"/>
    <property type="match status" value="1"/>
</dbReference>
<dbReference type="InterPro" id="IPR036188">
    <property type="entry name" value="FAD/NAD-bd_sf"/>
</dbReference>
<evidence type="ECO:0008006" key="3">
    <source>
        <dbReference type="Google" id="ProtNLM"/>
    </source>
</evidence>
<dbReference type="InterPro" id="IPR005288">
    <property type="entry name" value="NadB"/>
</dbReference>
<accession>A0ABP9WTZ1</accession>
<sequence>MSVIETRAAVIGASLGGVLAAYQLCCRGIPTVLTSEFDWIGGQLTSQGVPPDEHRYIESFGASASYYRFRDAVRAHYLAQPQFIDNSVMTEGCNPGDGWVSRLCFEPAVAERYLRDLLQPFLASGLLQLIEGVRPLETRRDGRRIQSVTLVAGNGDAGNGGTGEEVREIRAGYFLDATDTGELLAQADLPYRLGKESRSAFNERQAPQQADITDQQPVTFVVALRKTEPDPAHLLARPEGYEFWRSYRLPHYDYPLFSEHIPGHEGFSSVVLPLFGDGQTLDLWRYRRVVAAHNWRDARADASLINWAQNDYALHPLLDGAGRSMDEVIAAAKQQTRCLVYWLQHEAPRSWIGETGQGFPELALATDLLGSDDGFAQQVYVRESRRIVGLDTLSQGDIELLGDAAWQPAGCERSVGIGLYNMDIHPTCTSGMGSNATVRPFELPLGIFIPADADNLLPACKNISVTHLVNAATRVHPIEWLVGEVAGQLAAQCLERGLTPADLYQDPTEVVALQQQLGDSGIPLHWPQTLAITETANG</sequence>
<reference evidence="1 2" key="1">
    <citation type="submission" date="2024-02" db="EMBL/GenBank/DDBJ databases">
        <title>Microbulbifer aestuariivivens NBRC 112533.</title>
        <authorList>
            <person name="Ichikawa N."/>
            <person name="Katano-Makiyama Y."/>
            <person name="Hidaka K."/>
        </authorList>
    </citation>
    <scope>NUCLEOTIDE SEQUENCE [LARGE SCALE GENOMIC DNA]</scope>
    <source>
        <strain evidence="1 2">NBRC 112533</strain>
    </source>
</reference>
<dbReference type="Gene3D" id="3.90.660.10">
    <property type="match status" value="1"/>
</dbReference>
<dbReference type="PANTHER" id="PTHR42716:SF1">
    <property type="entry name" value="SLL0471 PROTEIN"/>
    <property type="match status" value="1"/>
</dbReference>
<organism evidence="1 2">
    <name type="scientific">Microbulbifer aestuariivivens</name>
    <dbReference type="NCBI Taxonomy" id="1908308"/>
    <lineage>
        <taxon>Bacteria</taxon>
        <taxon>Pseudomonadati</taxon>
        <taxon>Pseudomonadota</taxon>
        <taxon>Gammaproteobacteria</taxon>
        <taxon>Cellvibrionales</taxon>
        <taxon>Microbulbiferaceae</taxon>
        <taxon>Microbulbifer</taxon>
    </lineage>
</organism>
<protein>
    <recommendedName>
        <fullName evidence="3">FAD-dependent oxidoreductase</fullName>
    </recommendedName>
</protein>
<proteinExistence type="predicted"/>
<dbReference type="EMBL" id="BAABRT010000016">
    <property type="protein sequence ID" value="GAA5525506.1"/>
    <property type="molecule type" value="Genomic_DNA"/>
</dbReference>
<dbReference type="Proteomes" id="UP001408594">
    <property type="component" value="Unassembled WGS sequence"/>
</dbReference>
<dbReference type="RefSeq" id="WP_345551244.1">
    <property type="nucleotide sequence ID" value="NZ_BAABRT010000016.1"/>
</dbReference>
<name>A0ABP9WTZ1_9GAMM</name>